<protein>
    <submittedName>
        <fullName evidence="1">Uncharacterized protein</fullName>
    </submittedName>
</protein>
<comment type="caution">
    <text evidence="1">The sequence shown here is derived from an EMBL/GenBank/DDBJ whole genome shotgun (WGS) entry which is preliminary data.</text>
</comment>
<dbReference type="EMBL" id="PHQY01000694">
    <property type="protein sequence ID" value="PJO40853.1"/>
    <property type="molecule type" value="Genomic_DNA"/>
</dbReference>
<reference evidence="1 2" key="1">
    <citation type="submission" date="2017-11" db="EMBL/GenBank/DDBJ databases">
        <title>Bacterial isolate from king chilli rhizosphere.</title>
        <authorList>
            <person name="Takhelmayum P."/>
            <person name="Sarangthem I."/>
        </authorList>
    </citation>
    <scope>NUCLEOTIDE SEQUENCE [LARGE SCALE GENOMIC DNA]</scope>
    <source>
        <strain evidence="2">t26</strain>
    </source>
</reference>
<name>A0A2M9PYH1_9BACI</name>
<organism evidence="1 2">
    <name type="scientific">Lysinibacillus xylanilyticus</name>
    <dbReference type="NCBI Taxonomy" id="582475"/>
    <lineage>
        <taxon>Bacteria</taxon>
        <taxon>Bacillati</taxon>
        <taxon>Bacillota</taxon>
        <taxon>Bacilli</taxon>
        <taxon>Bacillales</taxon>
        <taxon>Bacillaceae</taxon>
        <taxon>Lysinibacillus</taxon>
    </lineage>
</organism>
<evidence type="ECO:0000313" key="2">
    <source>
        <dbReference type="Proteomes" id="UP000232101"/>
    </source>
</evidence>
<accession>A0A2M9PYH1</accession>
<sequence length="66" mass="7588">MLKITFSTTINNNAEGAVSYEMKLAPFLLKKDMKLAFTHKTFAQDAVAKSEHHIYFIFNITRSHLI</sequence>
<proteinExistence type="predicted"/>
<dbReference type="AlphaFoldDB" id="A0A2M9PYH1"/>
<dbReference type="Proteomes" id="UP000232101">
    <property type="component" value="Unassembled WGS sequence"/>
</dbReference>
<evidence type="ECO:0000313" key="1">
    <source>
        <dbReference type="EMBL" id="PJO40853.1"/>
    </source>
</evidence>
<gene>
    <name evidence="1" type="ORF">CWD94_25980</name>
</gene>